<feature type="domain" description="Phospholipid/glycerol acyltransferase" evidence="5">
    <location>
        <begin position="91"/>
        <end position="201"/>
    </location>
</feature>
<evidence type="ECO:0000256" key="1">
    <source>
        <dbReference type="ARBA" id="ARBA00005189"/>
    </source>
</evidence>
<keyword evidence="7" id="KW-1185">Reference proteome</keyword>
<evidence type="ECO:0000256" key="3">
    <source>
        <dbReference type="ARBA" id="ARBA00023315"/>
    </source>
</evidence>
<evidence type="ECO:0000256" key="4">
    <source>
        <dbReference type="SAM" id="Phobius"/>
    </source>
</evidence>
<dbReference type="PANTHER" id="PTHR10434:SF66">
    <property type="entry name" value="PHOSPHOLIPID_GLYCEROL ACYLTRANSFERASE DOMAIN-CONTAINING PROTEIN"/>
    <property type="match status" value="1"/>
</dbReference>
<proteinExistence type="predicted"/>
<dbReference type="SMART" id="SM00563">
    <property type="entry name" value="PlsC"/>
    <property type="match status" value="1"/>
</dbReference>
<organism evidence="6 7">
    <name type="scientific">Dryocola boscaweniae</name>
    <dbReference type="NCBI Taxonomy" id="2925397"/>
    <lineage>
        <taxon>Bacteria</taxon>
        <taxon>Pseudomonadati</taxon>
        <taxon>Pseudomonadota</taxon>
        <taxon>Gammaproteobacteria</taxon>
        <taxon>Enterobacterales</taxon>
        <taxon>Enterobacteriaceae</taxon>
        <taxon>Dryocola</taxon>
    </lineage>
</organism>
<keyword evidence="3 6" id="KW-0012">Acyltransferase</keyword>
<dbReference type="Proteomes" id="UP001150641">
    <property type="component" value="Unassembled WGS sequence"/>
</dbReference>
<accession>A0A9X2WBH3</accession>
<evidence type="ECO:0000259" key="5">
    <source>
        <dbReference type="SMART" id="SM00563"/>
    </source>
</evidence>
<name>A0A9X2WBH3_9ENTR</name>
<keyword evidence="4" id="KW-1133">Transmembrane helix</keyword>
<dbReference type="Pfam" id="PF01553">
    <property type="entry name" value="Acyltransferase"/>
    <property type="match status" value="1"/>
</dbReference>
<dbReference type="PANTHER" id="PTHR10434">
    <property type="entry name" value="1-ACYL-SN-GLYCEROL-3-PHOSPHATE ACYLTRANSFERASE"/>
    <property type="match status" value="1"/>
</dbReference>
<evidence type="ECO:0000313" key="6">
    <source>
        <dbReference type="EMBL" id="MCT4704282.1"/>
    </source>
</evidence>
<protein>
    <submittedName>
        <fullName evidence="6">1-acyl-sn-glycerol-3-phosphate acyltransferase</fullName>
    </submittedName>
</protein>
<dbReference type="SUPFAM" id="SSF69593">
    <property type="entry name" value="Glycerol-3-phosphate (1)-acyltransferase"/>
    <property type="match status" value="1"/>
</dbReference>
<comment type="caution">
    <text evidence="6">The sequence shown here is derived from an EMBL/GenBank/DDBJ whole genome shotgun (WGS) entry which is preliminary data.</text>
</comment>
<reference evidence="6" key="1">
    <citation type="submission" date="2022-03" db="EMBL/GenBank/DDBJ databases">
        <title>Proposal of a novel genus Dryocolo and two novel species.</title>
        <authorList>
            <person name="Maddock D.W."/>
            <person name="Brady C.L."/>
            <person name="Denman S."/>
            <person name="Arnold D."/>
        </authorList>
    </citation>
    <scope>NUCLEOTIDE SEQUENCE</scope>
    <source>
        <strain evidence="6">H6W4</strain>
    </source>
</reference>
<keyword evidence="4" id="KW-0812">Transmembrane</keyword>
<sequence length="260" mass="29518">MWRKCLERLNWCWRVVMTGGLFVLFGAGGLALSLLWFNLLLLAVPDKNKRRNIARRSIAASFRLFLRIGRFLGVFDYQFSGAENLRSDKGCLVVANHPTLLDYVFIASQTPEIGCLVKASLVNNPCFKGVIRAADYLINSQGETLLPESQRRLSVGETILIFPEGTRTRPGEPLAIQRGAAQIAVRSGCPLRLVHIYCDRRYLDKQSRWYQVPARKPMITVSVQQRIESLDFMTAQDEAPTLAARRLSHYLRQELVPDPR</sequence>
<feature type="transmembrane region" description="Helical" evidence="4">
    <location>
        <begin position="20"/>
        <end position="44"/>
    </location>
</feature>
<keyword evidence="2" id="KW-0808">Transferase</keyword>
<dbReference type="AlphaFoldDB" id="A0A9X2WBH3"/>
<comment type="pathway">
    <text evidence="1">Lipid metabolism.</text>
</comment>
<dbReference type="GO" id="GO:0006654">
    <property type="term" value="P:phosphatidic acid biosynthetic process"/>
    <property type="evidence" value="ECO:0007669"/>
    <property type="project" value="TreeGrafter"/>
</dbReference>
<dbReference type="InterPro" id="IPR002123">
    <property type="entry name" value="Plipid/glycerol_acylTrfase"/>
</dbReference>
<dbReference type="CDD" id="cd07989">
    <property type="entry name" value="LPLAT_AGPAT-like"/>
    <property type="match status" value="1"/>
</dbReference>
<keyword evidence="4" id="KW-0472">Membrane</keyword>
<evidence type="ECO:0000256" key="2">
    <source>
        <dbReference type="ARBA" id="ARBA00022679"/>
    </source>
</evidence>
<evidence type="ECO:0000313" key="7">
    <source>
        <dbReference type="Proteomes" id="UP001150641"/>
    </source>
</evidence>
<dbReference type="EMBL" id="JALHAP010000082">
    <property type="protein sequence ID" value="MCT4704282.1"/>
    <property type="molecule type" value="Genomic_DNA"/>
</dbReference>
<dbReference type="RefSeq" id="WP_271124933.1">
    <property type="nucleotide sequence ID" value="NZ_JALHAN010000069.1"/>
</dbReference>
<dbReference type="GO" id="GO:0003841">
    <property type="term" value="F:1-acylglycerol-3-phosphate O-acyltransferase activity"/>
    <property type="evidence" value="ECO:0007669"/>
    <property type="project" value="TreeGrafter"/>
</dbReference>
<gene>
    <name evidence="6" type="ORF">MUA00_21125</name>
</gene>